<gene>
    <name evidence="4" type="ORF">BBF96_14860</name>
</gene>
<feature type="transmembrane region" description="Helical" evidence="3">
    <location>
        <begin position="40"/>
        <end position="65"/>
    </location>
</feature>
<proteinExistence type="predicted"/>
<dbReference type="EMBL" id="CP016379">
    <property type="protein sequence ID" value="AZR74555.1"/>
    <property type="molecule type" value="Genomic_DNA"/>
</dbReference>
<evidence type="ECO:0000313" key="5">
    <source>
        <dbReference type="Proteomes" id="UP000267250"/>
    </source>
</evidence>
<keyword evidence="2 3" id="KW-1133">Transmembrane helix</keyword>
<name>A0A3S9T225_9FIRM</name>
<keyword evidence="3" id="KW-0472">Membrane</keyword>
<keyword evidence="5" id="KW-1185">Reference proteome</keyword>
<dbReference type="KEGG" id="aft:BBF96_14860"/>
<dbReference type="GO" id="GO:0016020">
    <property type="term" value="C:membrane"/>
    <property type="evidence" value="ECO:0007669"/>
    <property type="project" value="InterPro"/>
</dbReference>
<dbReference type="AlphaFoldDB" id="A0A3S9T225"/>
<dbReference type="Pfam" id="PF07155">
    <property type="entry name" value="ECF-ribofla_trS"/>
    <property type="match status" value="1"/>
</dbReference>
<dbReference type="OrthoDB" id="411368at2"/>
<dbReference type="Proteomes" id="UP000267250">
    <property type="component" value="Chromosome"/>
</dbReference>
<sequence>MKNISAKKLVFMALFAAATTVATMLIKIPSAKGYFNLGEIMIYTAALTFGPMVGGVAGGLGAALADLFSGYMLPWAPITFVVKGIEGYLVGKLGYGRNTGGKIVAILLGGLAILIGYPAASAILYGWPAALTELYIDIIQVVVGGVVAIPLSNALRKIFAEEMKDNESW</sequence>
<accession>A0A3S9T225</accession>
<protein>
    <recommendedName>
        <fullName evidence="6">ECF transporter S component</fullName>
    </recommendedName>
</protein>
<dbReference type="InterPro" id="IPR009825">
    <property type="entry name" value="ECF_substrate-spec-like"/>
</dbReference>
<evidence type="ECO:0000256" key="1">
    <source>
        <dbReference type="ARBA" id="ARBA00022692"/>
    </source>
</evidence>
<evidence type="ECO:0008006" key="6">
    <source>
        <dbReference type="Google" id="ProtNLM"/>
    </source>
</evidence>
<evidence type="ECO:0000313" key="4">
    <source>
        <dbReference type="EMBL" id="AZR74555.1"/>
    </source>
</evidence>
<reference evidence="4 5" key="1">
    <citation type="submission" date="2016-07" db="EMBL/GenBank/DDBJ databases">
        <title>Genome and transcriptome analysis of iron-reducing fermentative bacteria Anoxybacter fermentans.</title>
        <authorList>
            <person name="Zeng X."/>
            <person name="Shao Z."/>
        </authorList>
    </citation>
    <scope>NUCLEOTIDE SEQUENCE [LARGE SCALE GENOMIC DNA]</scope>
    <source>
        <strain evidence="4 5">DY22613</strain>
    </source>
</reference>
<organism evidence="4 5">
    <name type="scientific">Anoxybacter fermentans</name>
    <dbReference type="NCBI Taxonomy" id="1323375"/>
    <lineage>
        <taxon>Bacteria</taxon>
        <taxon>Bacillati</taxon>
        <taxon>Bacillota</taxon>
        <taxon>Clostridia</taxon>
        <taxon>Halanaerobiales</taxon>
        <taxon>Anoxybacter</taxon>
    </lineage>
</organism>
<feature type="transmembrane region" description="Helical" evidence="3">
    <location>
        <begin position="103"/>
        <end position="128"/>
    </location>
</feature>
<evidence type="ECO:0000256" key="3">
    <source>
        <dbReference type="SAM" id="Phobius"/>
    </source>
</evidence>
<dbReference type="PANTHER" id="PTHR37815">
    <property type="entry name" value="UPF0397 PROTEIN BC_2624-RELATED"/>
    <property type="match status" value="1"/>
</dbReference>
<keyword evidence="1 3" id="KW-0812">Transmembrane</keyword>
<dbReference type="Gene3D" id="1.10.1760.20">
    <property type="match status" value="1"/>
</dbReference>
<dbReference type="PANTHER" id="PTHR37815:SF3">
    <property type="entry name" value="UPF0397 PROTEIN SPR0429"/>
    <property type="match status" value="1"/>
</dbReference>
<evidence type="ECO:0000256" key="2">
    <source>
        <dbReference type="ARBA" id="ARBA00022989"/>
    </source>
</evidence>
<feature type="transmembrane region" description="Helical" evidence="3">
    <location>
        <begin position="134"/>
        <end position="155"/>
    </location>
</feature>
<dbReference type="RefSeq" id="WP_127017917.1">
    <property type="nucleotide sequence ID" value="NZ_CP016379.1"/>
</dbReference>
<feature type="transmembrane region" description="Helical" evidence="3">
    <location>
        <begin position="6"/>
        <end position="28"/>
    </location>
</feature>